<feature type="transmembrane region" description="Helical" evidence="2">
    <location>
        <begin position="129"/>
        <end position="148"/>
    </location>
</feature>
<dbReference type="InterPro" id="IPR007686">
    <property type="entry name" value="YutG/PgpA"/>
</dbReference>
<dbReference type="GO" id="GO:0006655">
    <property type="term" value="P:phosphatidylglycerol biosynthetic process"/>
    <property type="evidence" value="ECO:0007669"/>
    <property type="project" value="UniProtKB-UniPathway"/>
</dbReference>
<comment type="function">
    <text evidence="1">Lipid phosphatase which dephosphorylates phosphatidylglycerophosphate (PGP) to phosphatidylglycerol (PG).</text>
</comment>
<comment type="pathway">
    <text evidence="1">Phospholipid metabolism; phosphatidylglycerol biosynthesis; phosphatidylglycerol from CDP-diacylglycerol: step 2/2.</text>
</comment>
<dbReference type="CDD" id="cd06971">
    <property type="entry name" value="PgpA"/>
    <property type="match status" value="1"/>
</dbReference>
<dbReference type="InterPro" id="IPR036681">
    <property type="entry name" value="PgpA-like_sf"/>
</dbReference>
<dbReference type="EMBL" id="CP009238">
    <property type="protein sequence ID" value="AIL32489.1"/>
    <property type="molecule type" value="Genomic_DNA"/>
</dbReference>
<dbReference type="KEGG" id="bpsi:IX83_03475"/>
<evidence type="ECO:0000313" key="5">
    <source>
        <dbReference type="Proteomes" id="UP000028945"/>
    </source>
</evidence>
<feature type="transmembrane region" description="Helical" evidence="2">
    <location>
        <begin position="81"/>
        <end position="109"/>
    </location>
</feature>
<dbReference type="PANTHER" id="PTHR36305">
    <property type="entry name" value="PHOSPHATIDYLGLYCEROPHOSPHATASE A"/>
    <property type="match status" value="1"/>
</dbReference>
<proteinExistence type="predicted"/>
<comment type="cofactor">
    <cofactor evidence="1">
        <name>Mg(2+)</name>
        <dbReference type="ChEBI" id="CHEBI:18420"/>
    </cofactor>
</comment>
<dbReference type="GO" id="GO:0005886">
    <property type="term" value="C:plasma membrane"/>
    <property type="evidence" value="ECO:0007669"/>
    <property type="project" value="UniProtKB-SubCell"/>
</dbReference>
<comment type="subcellular location">
    <subcellularLocation>
        <location evidence="1">Cell inner membrane</location>
        <topology evidence="1">Multi-pass membrane protein</topology>
    </subcellularLocation>
</comment>
<keyword evidence="5" id="KW-1185">Reference proteome</keyword>
<keyword evidence="1" id="KW-0442">Lipid degradation</keyword>
<evidence type="ECO:0000256" key="1">
    <source>
        <dbReference type="PIRNR" id="PIRNR006162"/>
    </source>
</evidence>
<keyword evidence="1" id="KW-1208">Phospholipid metabolism</keyword>
<reference evidence="4 5" key="1">
    <citation type="journal article" date="2014" name="BMC Genomics">
        <title>A genomic perspective on a new bacterial genus and species from the Alcaligenaceae family, Basilea psittacipulmonis.</title>
        <authorList>
            <person name="Whiteson K.L."/>
            <person name="Hernandez D."/>
            <person name="Lazarevic V."/>
            <person name="Gaia N."/>
            <person name="Farinelli L."/>
            <person name="Francois P."/>
            <person name="Pilo P."/>
            <person name="Frey J."/>
            <person name="Schrenzel J."/>
        </authorList>
    </citation>
    <scope>NUCLEOTIDE SEQUENCE [LARGE SCALE GENOMIC DNA]</scope>
    <source>
        <strain evidence="4 5">DSM 24701</strain>
    </source>
</reference>
<evidence type="ECO:0000313" key="4">
    <source>
        <dbReference type="EMBL" id="AIL32489.1"/>
    </source>
</evidence>
<protein>
    <recommendedName>
        <fullName evidence="1">Phosphatidylglycerophosphatase A</fullName>
        <ecNumber evidence="1">3.1.3.27</ecNumber>
    </recommendedName>
    <alternativeName>
        <fullName evidence="1">Phosphatidylglycerolphosphate phosphatase A</fullName>
    </alternativeName>
</protein>
<evidence type="ECO:0000259" key="3">
    <source>
        <dbReference type="Pfam" id="PF04608"/>
    </source>
</evidence>
<keyword evidence="1 2" id="KW-0812">Transmembrane</keyword>
<keyword evidence="1" id="KW-0378">Hydrolase</keyword>
<dbReference type="AlphaFoldDB" id="A0A077DD02"/>
<dbReference type="GO" id="GO:0046872">
    <property type="term" value="F:metal ion binding"/>
    <property type="evidence" value="ECO:0007669"/>
    <property type="project" value="UniProtKB-KW"/>
</dbReference>
<keyword evidence="1" id="KW-0595">Phospholipid degradation</keyword>
<organism evidence="4 5">
    <name type="scientific">Basilea psittacipulmonis DSM 24701</name>
    <dbReference type="NCBI Taxonomy" id="1072685"/>
    <lineage>
        <taxon>Bacteria</taxon>
        <taxon>Pseudomonadati</taxon>
        <taxon>Pseudomonadota</taxon>
        <taxon>Betaproteobacteria</taxon>
        <taxon>Burkholderiales</taxon>
        <taxon>Alcaligenaceae</taxon>
        <taxon>Basilea</taxon>
    </lineage>
</organism>
<dbReference type="GO" id="GO:0009395">
    <property type="term" value="P:phospholipid catabolic process"/>
    <property type="evidence" value="ECO:0007669"/>
    <property type="project" value="UniProtKB-KW"/>
</dbReference>
<dbReference type="SUPFAM" id="SSF101307">
    <property type="entry name" value="YutG-like"/>
    <property type="match status" value="1"/>
</dbReference>
<dbReference type="eggNOG" id="COG1267">
    <property type="taxonomic scope" value="Bacteria"/>
</dbReference>
<keyword evidence="1 2" id="KW-0472">Membrane</keyword>
<name>A0A077DD02_9BURK</name>
<dbReference type="UniPathway" id="UPA00084">
    <property type="reaction ID" value="UER00504"/>
</dbReference>
<keyword evidence="1" id="KW-1003">Cell membrane</keyword>
<evidence type="ECO:0000256" key="2">
    <source>
        <dbReference type="SAM" id="Phobius"/>
    </source>
</evidence>
<dbReference type="GO" id="GO:0008962">
    <property type="term" value="F:phosphatidylglycerophosphatase activity"/>
    <property type="evidence" value="ECO:0007669"/>
    <property type="project" value="UniProtKB-EC"/>
</dbReference>
<accession>A0A077DD02</accession>
<dbReference type="HOGENOM" id="CLU_103734_0_1_4"/>
<keyword evidence="1" id="KW-0460">Magnesium</keyword>
<sequence>MFADIHRCLAFGCGSGWLKPASGTWGTVFGALISVPFVEYLPVWLQIVVLVLAYGYGIYICQRVSQELGVHDHGGIVWDEIVAIAFVYALMPLQNIWFFILGFLFFRIFDVIKPFPIRQIDAKLHSGQAIMLDDLLAGIYTLIVLYLIKYFCL</sequence>
<gene>
    <name evidence="4" type="ORF">IX83_03475</name>
</gene>
<dbReference type="InterPro" id="IPR026037">
    <property type="entry name" value="PgpA"/>
</dbReference>
<keyword evidence="2" id="KW-1133">Transmembrane helix</keyword>
<comment type="catalytic activity">
    <reaction evidence="1">
        <text>a 1,2-diacyl-sn-glycero-3-phospho-(1'-sn-glycero-3'-phosphate) + H2O = a 1,2-diacyl-sn-glycero-3-phospho-(1'-sn-glycerol) + phosphate</text>
        <dbReference type="Rhea" id="RHEA:33751"/>
        <dbReference type="ChEBI" id="CHEBI:15377"/>
        <dbReference type="ChEBI" id="CHEBI:43474"/>
        <dbReference type="ChEBI" id="CHEBI:60110"/>
        <dbReference type="ChEBI" id="CHEBI:64716"/>
        <dbReference type="EC" id="3.1.3.27"/>
    </reaction>
</comment>
<dbReference type="STRING" id="1072685.IX83_03475"/>
<feature type="transmembrane region" description="Helical" evidence="2">
    <location>
        <begin position="40"/>
        <end position="60"/>
    </location>
</feature>
<dbReference type="EC" id="3.1.3.27" evidence="1"/>
<dbReference type="PANTHER" id="PTHR36305:SF1">
    <property type="entry name" value="PHOSPHATIDYLGLYCEROPHOSPHATASE A"/>
    <property type="match status" value="1"/>
</dbReference>
<feature type="domain" description="YutG/PgpA" evidence="3">
    <location>
        <begin position="9"/>
        <end position="148"/>
    </location>
</feature>
<keyword evidence="1" id="KW-0443">Lipid metabolism</keyword>
<keyword evidence="1" id="KW-0479">Metal-binding</keyword>
<keyword evidence="1" id="KW-0997">Cell inner membrane</keyword>
<dbReference type="Pfam" id="PF04608">
    <property type="entry name" value="PgpA"/>
    <property type="match status" value="1"/>
</dbReference>
<dbReference type="PIRSF" id="PIRSF006162">
    <property type="entry name" value="PgpA"/>
    <property type="match status" value="1"/>
</dbReference>
<dbReference type="Proteomes" id="UP000028945">
    <property type="component" value="Chromosome"/>
</dbReference>